<dbReference type="AlphaFoldDB" id="A0A819JZX3"/>
<sequence length="350" mass="40860">MSSLSSIIEIYSEKHKKFTDPDLCKLLCNYYTSSDVISDYQQAVKQLDIKPLNENYQWLLFTGFHVLTSSAFYNDELRDKLCHFWLPKYESMLKELLPIEATKIKQKDTDHLQLNAIKYLITNMITMQQTLESLIHLLKTYGQFQNFSQKDEYLSIIKLISPLLINEHFLESIKNDDYTNIKFKWKANDPLNTINVKPTVVLWIILKLIITFIKTDEDCLTAIKYNTNVKEVLLKSMRQIKDNHPIKIPAYAVLTLLINEDDIKNEINDPNQIISVLVDNANQTVDNDESSQFSSNGVYIIDLMIALKGILLKILTLVDKTFVYVLVTVDNRCYSPNRDYRRNLQFFFTI</sequence>
<evidence type="ECO:0000313" key="1">
    <source>
        <dbReference type="EMBL" id="CAF1455041.1"/>
    </source>
</evidence>
<protein>
    <submittedName>
        <fullName evidence="2">Uncharacterized protein</fullName>
    </submittedName>
</protein>
<accession>A0A819JZX3</accession>
<dbReference type="Proteomes" id="UP000663889">
    <property type="component" value="Unassembled WGS sequence"/>
</dbReference>
<evidence type="ECO:0000313" key="3">
    <source>
        <dbReference type="Proteomes" id="UP000663874"/>
    </source>
</evidence>
<dbReference type="EMBL" id="CAJNOU010004786">
    <property type="protein sequence ID" value="CAF1455041.1"/>
    <property type="molecule type" value="Genomic_DNA"/>
</dbReference>
<organism evidence="2 3">
    <name type="scientific">Rotaria sordida</name>
    <dbReference type="NCBI Taxonomy" id="392033"/>
    <lineage>
        <taxon>Eukaryota</taxon>
        <taxon>Metazoa</taxon>
        <taxon>Spiralia</taxon>
        <taxon>Gnathifera</taxon>
        <taxon>Rotifera</taxon>
        <taxon>Eurotatoria</taxon>
        <taxon>Bdelloidea</taxon>
        <taxon>Philodinida</taxon>
        <taxon>Philodinidae</taxon>
        <taxon>Rotaria</taxon>
    </lineage>
</organism>
<dbReference type="Proteomes" id="UP000663874">
    <property type="component" value="Unassembled WGS sequence"/>
</dbReference>
<proteinExistence type="predicted"/>
<evidence type="ECO:0000313" key="2">
    <source>
        <dbReference type="EMBL" id="CAF3937579.1"/>
    </source>
</evidence>
<dbReference type="EMBL" id="CAJOBE010004563">
    <property type="protein sequence ID" value="CAF3937579.1"/>
    <property type="molecule type" value="Genomic_DNA"/>
</dbReference>
<comment type="caution">
    <text evidence="2">The sequence shown here is derived from an EMBL/GenBank/DDBJ whole genome shotgun (WGS) entry which is preliminary data.</text>
</comment>
<reference evidence="2" key="1">
    <citation type="submission" date="2021-02" db="EMBL/GenBank/DDBJ databases">
        <authorList>
            <person name="Nowell W R."/>
        </authorList>
    </citation>
    <scope>NUCLEOTIDE SEQUENCE</scope>
</reference>
<gene>
    <name evidence="2" type="ORF">FNK824_LOCUS22492</name>
    <name evidence="1" type="ORF">SEV965_LOCUS33880</name>
</gene>
<name>A0A819JZX3_9BILA</name>